<evidence type="ECO:0000256" key="3">
    <source>
        <dbReference type="ARBA" id="ARBA00023242"/>
    </source>
</evidence>
<comment type="caution">
    <text evidence="7">The sequence shown here is derived from an EMBL/GenBank/DDBJ whole genome shotgun (WGS) entry which is preliminary data.</text>
</comment>
<keyword evidence="8" id="KW-1185">Reference proteome</keyword>
<accession>A0AAW1SDF1</accession>
<dbReference type="SMART" id="SM00785">
    <property type="entry name" value="AARP2CN"/>
    <property type="match status" value="1"/>
</dbReference>
<sequence>MAGPSAHGQHNKAHKAGRNAGRKGGARPSVKSGAKAAAGKAQRHLQAKHDRGRRREELLAQRRAGGPPRVVALLPLSADVDVERVWSGLLAVCSGAPAQDVARAAKMNEDVPAGRARVPTTVAAPGRPRMRLTFLPPPRDRGDPLAIVDLGAAAEVVLLLLPGDDVAATSGAAVDGAGERALGVLRHLGLPSCVAVVAGAPGAGLKQRAAAKKRAAAALDAQGVGEARVAPLDGDADAAALLRALCDLRPALPGWRRHRPMLLAQAAVYTPASAGAAADAPGGLALTGYVRGLGLSAAQLVHVPGAGDFQVDRIEAALEPRFGSDLGSGLQSESGHAEVLASAEPAAREPLVRENGPDPLAGEQTWPTEEELQEAEAAGCARRRRLPAGTSEYQAAWILDDDEGDDLDSNDDVQPGGAGRGVAMEAEAAGGEPGSADGGGGADDWPDDQRTKAGDERMETDEASSEADAAEAKRRWRAQQDDASFPDEVETPVGVAARERFAKYRGLKSWRTSAWDAKEGLPREYARIFAFQNPRRMQKRAAAAAAAVGAPGDALGVSAGTYVTLHLAAVPAAAAEAVVRRVTDSQQGAAAPLMATGLLQHESRLSVLNFAIRKAAGFEAPLPNKAPLLYVTGLRTFEARPIFSTDEPQAAKFKLERFLHAGRQAVASVVAPIAYAPLPLLAFQRAPDGSLHLAAHGALRGADPDRVVLKKAVLTGCPTRVHKAKAVVRWMFHDPADVRWFRPLELWTKGGRRGRIREPLGTHGALKALFDGHVGQQDTVCASLFKRAFPVWPADMRFA</sequence>
<dbReference type="GO" id="GO:0005730">
    <property type="term" value="C:nucleolus"/>
    <property type="evidence" value="ECO:0007669"/>
    <property type="project" value="UniProtKB-SubCell"/>
</dbReference>
<protein>
    <recommendedName>
        <fullName evidence="6">Bms1-type G domain-containing protein</fullName>
    </recommendedName>
</protein>
<dbReference type="Proteomes" id="UP001445335">
    <property type="component" value="Unassembled WGS sequence"/>
</dbReference>
<evidence type="ECO:0000313" key="8">
    <source>
        <dbReference type="Proteomes" id="UP001445335"/>
    </source>
</evidence>
<name>A0AAW1SDF1_9CHLO</name>
<comment type="subcellular location">
    <subcellularLocation>
        <location evidence="1">Nucleus</location>
        <location evidence="1">Nucleolus</location>
    </subcellularLocation>
</comment>
<evidence type="ECO:0000313" key="7">
    <source>
        <dbReference type="EMBL" id="KAK9843707.1"/>
    </source>
</evidence>
<dbReference type="PROSITE" id="PS51714">
    <property type="entry name" value="G_BMS1"/>
    <property type="match status" value="1"/>
</dbReference>
<dbReference type="GO" id="GO:0030688">
    <property type="term" value="C:preribosome, small subunit precursor"/>
    <property type="evidence" value="ECO:0007669"/>
    <property type="project" value="TreeGrafter"/>
</dbReference>
<feature type="region of interest" description="Disordered" evidence="5">
    <location>
        <begin position="398"/>
        <end position="486"/>
    </location>
</feature>
<dbReference type="PANTHER" id="PTHR12858:SF1">
    <property type="entry name" value="PRE-RRNA-PROCESSING PROTEIN TSR1 HOMOLOG"/>
    <property type="match status" value="1"/>
</dbReference>
<dbReference type="InterPro" id="IPR007034">
    <property type="entry name" value="BMS1_TSR1_C"/>
</dbReference>
<feature type="compositionally biased region" description="Gly residues" evidence="5">
    <location>
        <begin position="431"/>
        <end position="442"/>
    </location>
</feature>
<dbReference type="SMART" id="SM01362">
    <property type="entry name" value="DUF663"/>
    <property type="match status" value="1"/>
</dbReference>
<feature type="compositionally biased region" description="Basic residues" evidence="5">
    <location>
        <begin position="9"/>
        <end position="25"/>
    </location>
</feature>
<dbReference type="GO" id="GO:0003924">
    <property type="term" value="F:GTPase activity"/>
    <property type="evidence" value="ECO:0007669"/>
    <property type="project" value="TreeGrafter"/>
</dbReference>
<keyword evidence="3" id="KW-0539">Nucleus</keyword>
<feature type="compositionally biased region" description="Acidic residues" evidence="5">
    <location>
        <begin position="399"/>
        <end position="411"/>
    </location>
</feature>
<dbReference type="Pfam" id="PF04950">
    <property type="entry name" value="RIBIOP_C"/>
    <property type="match status" value="1"/>
</dbReference>
<feature type="region of interest" description="Disordered" evidence="5">
    <location>
        <begin position="1"/>
        <end position="63"/>
    </location>
</feature>
<proteinExistence type="inferred from homology"/>
<reference evidence="7 8" key="1">
    <citation type="journal article" date="2024" name="Nat. Commun.">
        <title>Phylogenomics reveals the evolutionary origins of lichenization in chlorophyte algae.</title>
        <authorList>
            <person name="Puginier C."/>
            <person name="Libourel C."/>
            <person name="Otte J."/>
            <person name="Skaloud P."/>
            <person name="Haon M."/>
            <person name="Grisel S."/>
            <person name="Petersen M."/>
            <person name="Berrin J.G."/>
            <person name="Delaux P.M."/>
            <person name="Dal Grande F."/>
            <person name="Keller J."/>
        </authorList>
    </citation>
    <scope>NUCLEOTIDE SEQUENCE [LARGE SCALE GENOMIC DNA]</scope>
    <source>
        <strain evidence="7 8">SAG 245.80</strain>
    </source>
</reference>
<dbReference type="GO" id="GO:0034511">
    <property type="term" value="F:U3 snoRNA binding"/>
    <property type="evidence" value="ECO:0007669"/>
    <property type="project" value="TreeGrafter"/>
</dbReference>
<feature type="domain" description="Bms1-type G" evidence="6">
    <location>
        <begin position="67"/>
        <end position="251"/>
    </location>
</feature>
<comment type="similarity">
    <text evidence="4">Belongs to the TRAFAC class translation factor GTPase superfamily. Bms1-like GTPase family. TSR1 subfamily.</text>
</comment>
<dbReference type="Pfam" id="PF08142">
    <property type="entry name" value="AARP2CN"/>
    <property type="match status" value="1"/>
</dbReference>
<gene>
    <name evidence="7" type="ORF">WJX81_003211</name>
</gene>
<evidence type="ECO:0000256" key="5">
    <source>
        <dbReference type="SAM" id="MobiDB-lite"/>
    </source>
</evidence>
<organism evidence="7 8">
    <name type="scientific">Elliptochloris bilobata</name>
    <dbReference type="NCBI Taxonomy" id="381761"/>
    <lineage>
        <taxon>Eukaryota</taxon>
        <taxon>Viridiplantae</taxon>
        <taxon>Chlorophyta</taxon>
        <taxon>core chlorophytes</taxon>
        <taxon>Trebouxiophyceae</taxon>
        <taxon>Trebouxiophyceae incertae sedis</taxon>
        <taxon>Elliptochloris clade</taxon>
        <taxon>Elliptochloris</taxon>
    </lineage>
</organism>
<dbReference type="GO" id="GO:0000462">
    <property type="term" value="P:maturation of SSU-rRNA from tricistronic rRNA transcript (SSU-rRNA, 5.8S rRNA, LSU-rRNA)"/>
    <property type="evidence" value="ECO:0007669"/>
    <property type="project" value="TreeGrafter"/>
</dbReference>
<feature type="compositionally biased region" description="Basic and acidic residues" evidence="5">
    <location>
        <begin position="346"/>
        <end position="356"/>
    </location>
</feature>
<dbReference type="EMBL" id="JALJOU010000005">
    <property type="protein sequence ID" value="KAK9843707.1"/>
    <property type="molecule type" value="Genomic_DNA"/>
</dbReference>
<dbReference type="InterPro" id="IPR012948">
    <property type="entry name" value="AARP2CN"/>
</dbReference>
<keyword evidence="2" id="KW-0690">Ribosome biogenesis</keyword>
<dbReference type="InterPro" id="IPR039761">
    <property type="entry name" value="Bms1/Tsr1"/>
</dbReference>
<dbReference type="AlphaFoldDB" id="A0AAW1SDF1"/>
<evidence type="ECO:0000256" key="4">
    <source>
        <dbReference type="ARBA" id="ARBA00038288"/>
    </source>
</evidence>
<evidence type="ECO:0000256" key="2">
    <source>
        <dbReference type="ARBA" id="ARBA00022517"/>
    </source>
</evidence>
<feature type="compositionally biased region" description="Acidic residues" evidence="5">
    <location>
        <begin position="458"/>
        <end position="469"/>
    </location>
</feature>
<feature type="compositionally biased region" description="Basic and acidic residues" evidence="5">
    <location>
        <begin position="447"/>
        <end position="457"/>
    </location>
</feature>
<dbReference type="GO" id="GO:0000479">
    <property type="term" value="P:endonucleolytic cleavage of tricistronic rRNA transcript (SSU-rRNA, 5.8S rRNA, LSU-rRNA)"/>
    <property type="evidence" value="ECO:0007669"/>
    <property type="project" value="TreeGrafter"/>
</dbReference>
<feature type="compositionally biased region" description="Basic and acidic residues" evidence="5">
    <location>
        <begin position="47"/>
        <end position="60"/>
    </location>
</feature>
<dbReference type="PANTHER" id="PTHR12858">
    <property type="entry name" value="RIBOSOME BIOGENESIS PROTEIN"/>
    <property type="match status" value="1"/>
</dbReference>
<feature type="compositionally biased region" description="Low complexity" evidence="5">
    <location>
        <begin position="421"/>
        <end position="430"/>
    </location>
</feature>
<evidence type="ECO:0000259" key="6">
    <source>
        <dbReference type="PROSITE" id="PS51714"/>
    </source>
</evidence>
<feature type="region of interest" description="Disordered" evidence="5">
    <location>
        <begin position="323"/>
        <end position="383"/>
    </location>
</feature>
<evidence type="ECO:0000256" key="1">
    <source>
        <dbReference type="ARBA" id="ARBA00004604"/>
    </source>
</evidence>
<dbReference type="InterPro" id="IPR030387">
    <property type="entry name" value="G_Bms1/Tsr1_dom"/>
</dbReference>
<dbReference type="GO" id="GO:0005525">
    <property type="term" value="F:GTP binding"/>
    <property type="evidence" value="ECO:0007669"/>
    <property type="project" value="TreeGrafter"/>
</dbReference>